<evidence type="ECO:0000313" key="2">
    <source>
        <dbReference type="EMBL" id="MFC0516433.1"/>
    </source>
</evidence>
<evidence type="ECO:0000313" key="3">
    <source>
        <dbReference type="Proteomes" id="UP001589828"/>
    </source>
</evidence>
<name>A0ABV6LAE0_9SPHI</name>
<dbReference type="RefSeq" id="WP_377024216.1">
    <property type="nucleotide sequence ID" value="NZ_JBHLTS010000057.1"/>
</dbReference>
<sequence length="45" mass="5239">MATKELDKEKTDASKQLRDPKPLKQEKITTAKTLSESKWKRKPLL</sequence>
<comment type="caution">
    <text evidence="2">The sequence shown here is derived from an EMBL/GenBank/DDBJ whole genome shotgun (WGS) entry which is preliminary data.</text>
</comment>
<evidence type="ECO:0000256" key="1">
    <source>
        <dbReference type="SAM" id="MobiDB-lite"/>
    </source>
</evidence>
<gene>
    <name evidence="2" type="ORF">ACFFGT_19655</name>
</gene>
<protein>
    <submittedName>
        <fullName evidence="2">Uncharacterized protein</fullName>
    </submittedName>
</protein>
<feature type="region of interest" description="Disordered" evidence="1">
    <location>
        <begin position="1"/>
        <end position="45"/>
    </location>
</feature>
<accession>A0ABV6LAE0</accession>
<feature type="compositionally biased region" description="Basic and acidic residues" evidence="1">
    <location>
        <begin position="1"/>
        <end position="29"/>
    </location>
</feature>
<dbReference type="Proteomes" id="UP001589828">
    <property type="component" value="Unassembled WGS sequence"/>
</dbReference>
<organism evidence="2 3">
    <name type="scientific">Mucilaginibacter angelicae</name>
    <dbReference type="NCBI Taxonomy" id="869718"/>
    <lineage>
        <taxon>Bacteria</taxon>
        <taxon>Pseudomonadati</taxon>
        <taxon>Bacteroidota</taxon>
        <taxon>Sphingobacteriia</taxon>
        <taxon>Sphingobacteriales</taxon>
        <taxon>Sphingobacteriaceae</taxon>
        <taxon>Mucilaginibacter</taxon>
    </lineage>
</organism>
<keyword evidence="3" id="KW-1185">Reference proteome</keyword>
<reference evidence="2 3" key="1">
    <citation type="submission" date="2024-09" db="EMBL/GenBank/DDBJ databases">
        <authorList>
            <person name="Sun Q."/>
            <person name="Mori K."/>
        </authorList>
    </citation>
    <scope>NUCLEOTIDE SEQUENCE [LARGE SCALE GENOMIC DNA]</scope>
    <source>
        <strain evidence="2 3">NCAIM B.02415</strain>
    </source>
</reference>
<proteinExistence type="predicted"/>
<dbReference type="EMBL" id="JBHLTS010000057">
    <property type="protein sequence ID" value="MFC0516433.1"/>
    <property type="molecule type" value="Genomic_DNA"/>
</dbReference>